<dbReference type="PANTHER" id="PTHR13271:SF47">
    <property type="entry name" value="ACTIN-HISTIDINE N-METHYLTRANSFERASE"/>
    <property type="match status" value="1"/>
</dbReference>
<dbReference type="InterPro" id="IPR050600">
    <property type="entry name" value="SETD3_SETD6_MTase"/>
</dbReference>
<evidence type="ECO:0000256" key="3">
    <source>
        <dbReference type="ARBA" id="ARBA00022691"/>
    </source>
</evidence>
<dbReference type="Gene3D" id="3.90.1410.10">
    <property type="entry name" value="set domain protein methyltransferase, domain 1"/>
    <property type="match status" value="1"/>
</dbReference>
<keyword evidence="3 4" id="KW-0949">S-adenosyl-L-methionine</keyword>
<protein>
    <recommendedName>
        <fullName evidence="4">protein-histidine N-methyltransferase</fullName>
        <ecNumber evidence="4">2.1.1.85</ecNumber>
    </recommendedName>
</protein>
<keyword evidence="1 4" id="KW-0489">Methyltransferase</keyword>
<dbReference type="Gene3D" id="3.90.1420.10">
    <property type="entry name" value="Rubisco LSMT, substrate-binding domain"/>
    <property type="match status" value="1"/>
</dbReference>
<dbReference type="InterPro" id="IPR025785">
    <property type="entry name" value="SETD3"/>
</dbReference>
<dbReference type="GO" id="GO:0016279">
    <property type="term" value="F:protein-lysine N-methyltransferase activity"/>
    <property type="evidence" value="ECO:0007669"/>
    <property type="project" value="TreeGrafter"/>
</dbReference>
<organism evidence="5">
    <name type="scientific">Mucochytrium quahogii</name>
    <dbReference type="NCBI Taxonomy" id="96639"/>
    <lineage>
        <taxon>Eukaryota</taxon>
        <taxon>Sar</taxon>
        <taxon>Stramenopiles</taxon>
        <taxon>Bigyra</taxon>
        <taxon>Labyrinthulomycetes</taxon>
        <taxon>Thraustochytrida</taxon>
        <taxon>Thraustochytriidae</taxon>
        <taxon>Mucochytrium</taxon>
    </lineage>
</organism>
<dbReference type="AlphaFoldDB" id="A0A7S2RJB8"/>
<comment type="similarity">
    <text evidence="4">Belongs to the class V-like SAM-binding methyltransferase superfamily. SETD3 actin-histidine methyltransferase family.</text>
</comment>
<evidence type="ECO:0000256" key="1">
    <source>
        <dbReference type="ARBA" id="ARBA00022603"/>
    </source>
</evidence>
<accession>A0A7S2RJB8</accession>
<reference evidence="5" key="1">
    <citation type="submission" date="2021-01" db="EMBL/GenBank/DDBJ databases">
        <authorList>
            <person name="Corre E."/>
            <person name="Pelletier E."/>
            <person name="Niang G."/>
            <person name="Scheremetjew M."/>
            <person name="Finn R."/>
            <person name="Kale V."/>
            <person name="Holt S."/>
            <person name="Cochrane G."/>
            <person name="Meng A."/>
            <person name="Brown T."/>
            <person name="Cohen L."/>
        </authorList>
    </citation>
    <scope>NUCLEOTIDE SEQUENCE</scope>
    <source>
        <strain evidence="5">NY070348D</strain>
    </source>
</reference>
<gene>
    <name evidence="5" type="ORF">QSP1433_LOCUS3989</name>
</gene>
<keyword evidence="2 4" id="KW-0808">Transferase</keyword>
<comment type="catalytic activity">
    <reaction evidence="4">
        <text>L-histidyl-[protein] + S-adenosyl-L-methionine = N(tele)-methyl-L-histidyl-[protein] + S-adenosyl-L-homocysteine + H(+)</text>
        <dbReference type="Rhea" id="RHEA:19369"/>
        <dbReference type="Rhea" id="RHEA-COMP:9745"/>
        <dbReference type="Rhea" id="RHEA-COMP:11600"/>
        <dbReference type="ChEBI" id="CHEBI:15378"/>
        <dbReference type="ChEBI" id="CHEBI:16367"/>
        <dbReference type="ChEBI" id="CHEBI:29979"/>
        <dbReference type="ChEBI" id="CHEBI:57856"/>
        <dbReference type="ChEBI" id="CHEBI:59789"/>
        <dbReference type="EC" id="2.1.1.85"/>
    </reaction>
</comment>
<name>A0A7S2RJB8_9STRA</name>
<dbReference type="InterPro" id="IPR036464">
    <property type="entry name" value="Rubisco_LSMT_subst-bd_sf"/>
</dbReference>
<dbReference type="GO" id="GO:0032259">
    <property type="term" value="P:methylation"/>
    <property type="evidence" value="ECO:0007669"/>
    <property type="project" value="UniProtKB-KW"/>
</dbReference>
<dbReference type="PANTHER" id="PTHR13271">
    <property type="entry name" value="UNCHARACTERIZED PUTATIVE METHYLTRANSFERASE"/>
    <property type="match status" value="1"/>
</dbReference>
<dbReference type="InterPro" id="IPR044428">
    <property type="entry name" value="SETD3_SET"/>
</dbReference>
<dbReference type="InterPro" id="IPR046341">
    <property type="entry name" value="SET_dom_sf"/>
</dbReference>
<proteinExistence type="inferred from homology"/>
<dbReference type="EMBL" id="HBHK01006598">
    <property type="protein sequence ID" value="CAD9672568.1"/>
    <property type="molecule type" value="Transcribed_RNA"/>
</dbReference>
<dbReference type="CDD" id="cd19176">
    <property type="entry name" value="SET_SETD3"/>
    <property type="match status" value="1"/>
</dbReference>
<dbReference type="GO" id="GO:0018064">
    <property type="term" value="F:protein-L-histidine N-tele-methyltransferase activity"/>
    <property type="evidence" value="ECO:0007669"/>
    <property type="project" value="UniProtKB-EC"/>
</dbReference>
<evidence type="ECO:0000256" key="4">
    <source>
        <dbReference type="PROSITE-ProRule" id="PRU00898"/>
    </source>
</evidence>
<dbReference type="EC" id="2.1.1.85" evidence="4"/>
<sequence>MAESAYRQVALAALEASKAEDFGIRAGVLTKCVRDLVALDPEKSLEKRGGFDKGRFDKFQEWLVGNGAECGDVKVAAVEELGCNGVICEAGMAKGEVAFSVPRKVMIANEDILDKKTGFLSLLANEDPLLRSTPTVALAVYLMLEKSKKASSFYAPYIDILPDDFPGLPMMWSQSDLDMLESTYAGDIALKRISNMIMYYVHLHPLVHKHMTFTFEQFRWALCIAMTRQNPLPTKTGANGLALIPLFDMCNHKAGIMSSNYDPGKRIVECMAMEDFKQGEQFSIFYGERSNSELLVYSGFVLEPGCNAYEKVKVPFKLDESDPLYKLRNLLLKKTNMESWLTLSPERDEASIQMARLHVYTKQELATLMHEQKEYGSSAILQVSPAVESKVDLFLKQRIQISIAEKQAKLEKLDTDTGYNGRLVIRLLRGEIAALNALC</sequence>
<dbReference type="SUPFAM" id="SSF82199">
    <property type="entry name" value="SET domain"/>
    <property type="match status" value="1"/>
</dbReference>
<evidence type="ECO:0000313" key="5">
    <source>
        <dbReference type="EMBL" id="CAD9672568.1"/>
    </source>
</evidence>
<evidence type="ECO:0000256" key="2">
    <source>
        <dbReference type="ARBA" id="ARBA00022679"/>
    </source>
</evidence>
<dbReference type="PROSITE" id="PS51565">
    <property type="entry name" value="SAM_MT85_SETD3"/>
    <property type="match status" value="1"/>
</dbReference>